<proteinExistence type="inferred from homology"/>
<dbReference type="CDD" id="cd00840">
    <property type="entry name" value="MPP_Mre11_N"/>
    <property type="match status" value="1"/>
</dbReference>
<keyword evidence="7" id="KW-0255">Endonuclease</keyword>
<evidence type="ECO:0000256" key="2">
    <source>
        <dbReference type="ARBA" id="ARBA00011322"/>
    </source>
</evidence>
<dbReference type="EMBL" id="FP929056">
    <property type="protein sequence ID" value="CBL28207.1"/>
    <property type="molecule type" value="Genomic_DNA"/>
</dbReference>
<feature type="domain" description="Nuclease SbcCD subunit D C-terminal" evidence="9">
    <location>
        <begin position="291"/>
        <end position="376"/>
    </location>
</feature>
<keyword evidence="7" id="KW-0233">DNA recombination</keyword>
<dbReference type="GO" id="GO:0004519">
    <property type="term" value="F:endonuclease activity"/>
    <property type="evidence" value="ECO:0007669"/>
    <property type="project" value="UniProtKB-KW"/>
</dbReference>
<keyword evidence="6 7" id="KW-0269">Exonuclease</keyword>
<dbReference type="Gene3D" id="3.60.21.10">
    <property type="match status" value="1"/>
</dbReference>
<evidence type="ECO:0000256" key="4">
    <source>
        <dbReference type="ARBA" id="ARBA00022722"/>
    </source>
</evidence>
<dbReference type="InterPro" id="IPR050535">
    <property type="entry name" value="DNA_Repair-Maintenance_Comp"/>
</dbReference>
<dbReference type="Proteomes" id="UP000008957">
    <property type="component" value="Chromosome"/>
</dbReference>
<dbReference type="InterPro" id="IPR004593">
    <property type="entry name" value="SbcD"/>
</dbReference>
<evidence type="ECO:0000256" key="6">
    <source>
        <dbReference type="ARBA" id="ARBA00022839"/>
    </source>
</evidence>
<dbReference type="InterPro" id="IPR041796">
    <property type="entry name" value="Mre11_N"/>
</dbReference>
<evidence type="ECO:0000259" key="8">
    <source>
        <dbReference type="Pfam" id="PF00149"/>
    </source>
</evidence>
<evidence type="ECO:0000256" key="7">
    <source>
        <dbReference type="RuleBase" id="RU363069"/>
    </source>
</evidence>
<dbReference type="InterPro" id="IPR029052">
    <property type="entry name" value="Metallo-depent_PP-like"/>
</dbReference>
<sequence length="401" mass="44343">MKFFHLSDLHIGLKLINRDLREDQEYVLDQIVRAAGEVSPDAVVVAGDIYDKAIPSVESVELFDRFVSKLAGAVPTAEIMMISGNHDSGPRVNLFRSVLQRRGIHMVGLPPRTPEDFIEKVVLWDEFGPVNFYLLPFVKPSMVRLVLDAGADASGGGDEAADATPRGLSYDEALHRLIDRETIDPEQRNVLVSHQFYLPSGAVPSGVERMDSEVRTVGDIDGVRSDVLERFDYAALGHMHKPMEVGNERCRYCGTPLACSVSEAGQQKGIIVVELGEKGSVKTSVLPLTPLREVRVITGAFSEVLGQGCEDYVTVVLTDKEDLDVLDMQDRLRACFPNLLEIRRELPQRAGDRAGRGAAEAEMSPFELCGSFLKEQWGGRELDEEERSLLQDVINSVQEAH</sequence>
<dbReference type="GO" id="GO:0006260">
    <property type="term" value="P:DNA replication"/>
    <property type="evidence" value="ECO:0007669"/>
    <property type="project" value="UniProtKB-KW"/>
</dbReference>
<evidence type="ECO:0000256" key="1">
    <source>
        <dbReference type="ARBA" id="ARBA00010555"/>
    </source>
</evidence>
<feature type="domain" description="Calcineurin-like phosphoesterase" evidence="8">
    <location>
        <begin position="1"/>
        <end position="151"/>
    </location>
</feature>
<evidence type="ECO:0000313" key="10">
    <source>
        <dbReference type="EMBL" id="CBL28207.1"/>
    </source>
</evidence>
<keyword evidence="5 7" id="KW-0378">Hydrolase</keyword>
<comment type="subunit">
    <text evidence="2 7">Heterodimer of SbcC and SbcD.</text>
</comment>
<dbReference type="AlphaFoldDB" id="A0AB94IWT6"/>
<dbReference type="GO" id="GO:0006310">
    <property type="term" value="P:DNA recombination"/>
    <property type="evidence" value="ECO:0007669"/>
    <property type="project" value="UniProtKB-KW"/>
</dbReference>
<dbReference type="SUPFAM" id="SSF56300">
    <property type="entry name" value="Metallo-dependent phosphatases"/>
    <property type="match status" value="1"/>
</dbReference>
<organism evidence="10 11">
    <name type="scientific">Fretibacterium fastidiosum</name>
    <dbReference type="NCBI Taxonomy" id="651822"/>
    <lineage>
        <taxon>Bacteria</taxon>
        <taxon>Thermotogati</taxon>
        <taxon>Synergistota</taxon>
        <taxon>Synergistia</taxon>
        <taxon>Synergistales</taxon>
        <taxon>Aminobacteriaceae</taxon>
        <taxon>Fretibacterium</taxon>
    </lineage>
</organism>
<dbReference type="KEGG" id="sbr:SY1_09540"/>
<reference evidence="10 11" key="2">
    <citation type="submission" date="2010-03" db="EMBL/GenBank/DDBJ databases">
        <authorList>
            <person name="Pajon A."/>
        </authorList>
    </citation>
    <scope>NUCLEOTIDE SEQUENCE [LARGE SCALE GENOMIC DNA]</scope>
    <source>
        <strain evidence="10 11">SGP1</strain>
    </source>
</reference>
<keyword evidence="11" id="KW-1185">Reference proteome</keyword>
<dbReference type="Pfam" id="PF00149">
    <property type="entry name" value="Metallophos"/>
    <property type="match status" value="1"/>
</dbReference>
<accession>A0AB94IWT6</accession>
<comment type="function">
    <text evidence="7">SbcCD cleaves DNA hairpin structures. These structures can inhibit DNA replication and are intermediates in certain DNA recombination reactions. The complex acts as a 3'-&gt;5' double strand exonuclease that can open hairpins. It also has a 5' single-strand endonuclease activity.</text>
</comment>
<keyword evidence="7" id="KW-0235">DNA replication</keyword>
<dbReference type="PANTHER" id="PTHR30337">
    <property type="entry name" value="COMPONENT OF ATP-DEPENDENT DSDNA EXONUCLEASE"/>
    <property type="match status" value="1"/>
</dbReference>
<comment type="similarity">
    <text evidence="1 7">Belongs to the SbcD family.</text>
</comment>
<dbReference type="Pfam" id="PF12320">
    <property type="entry name" value="SbcD_C"/>
    <property type="match status" value="1"/>
</dbReference>
<dbReference type="GO" id="GO:0008408">
    <property type="term" value="F:3'-5' exonuclease activity"/>
    <property type="evidence" value="ECO:0007669"/>
    <property type="project" value="InterPro"/>
</dbReference>
<dbReference type="PANTHER" id="PTHR30337:SF0">
    <property type="entry name" value="NUCLEASE SBCCD SUBUNIT D"/>
    <property type="match status" value="1"/>
</dbReference>
<keyword evidence="4 7" id="KW-0540">Nuclease</keyword>
<dbReference type="InterPro" id="IPR004843">
    <property type="entry name" value="Calcineurin-like_PHP"/>
</dbReference>
<evidence type="ECO:0000313" key="11">
    <source>
        <dbReference type="Proteomes" id="UP000008957"/>
    </source>
</evidence>
<evidence type="ECO:0000256" key="3">
    <source>
        <dbReference type="ARBA" id="ARBA00013365"/>
    </source>
</evidence>
<name>A0AB94IWT6_9BACT</name>
<dbReference type="RefSeq" id="WP_015556354.1">
    <property type="nucleotide sequence ID" value="NC_021038.1"/>
</dbReference>
<gene>
    <name evidence="7" type="primary">sbcD</name>
    <name evidence="10" type="ORF">SY1_09540</name>
</gene>
<protein>
    <recommendedName>
        <fullName evidence="3 7">Nuclease SbcCD subunit D</fullName>
    </recommendedName>
</protein>
<reference evidence="11" key="1">
    <citation type="submission" date="2010-03" db="EMBL/GenBank/DDBJ databases">
        <title>The genome sequence of Synergistetes sp. SGP1.</title>
        <authorList>
            <consortium name="metaHIT consortium -- http://www.metahit.eu/"/>
            <person name="Pajon A."/>
            <person name="Turner K."/>
            <person name="Parkhill J."/>
            <person name="Wade W."/>
            <person name="Vartoukian S."/>
        </authorList>
    </citation>
    <scope>NUCLEOTIDE SEQUENCE [LARGE SCALE GENOMIC DNA]</scope>
    <source>
        <strain evidence="11">SGP1</strain>
    </source>
</reference>
<dbReference type="InterPro" id="IPR026843">
    <property type="entry name" value="SbcD_C"/>
</dbReference>
<dbReference type="NCBIfam" id="TIGR00619">
    <property type="entry name" value="sbcd"/>
    <property type="match status" value="1"/>
</dbReference>
<evidence type="ECO:0000259" key="9">
    <source>
        <dbReference type="Pfam" id="PF12320"/>
    </source>
</evidence>
<evidence type="ECO:0000256" key="5">
    <source>
        <dbReference type="ARBA" id="ARBA00022801"/>
    </source>
</evidence>